<protein>
    <submittedName>
        <fullName evidence="2">Mor transcription activator family protein</fullName>
    </submittedName>
</protein>
<evidence type="ECO:0000313" key="2">
    <source>
        <dbReference type="EMBL" id="MFC5431777.1"/>
    </source>
</evidence>
<dbReference type="Proteomes" id="UP001596103">
    <property type="component" value="Unassembled WGS sequence"/>
</dbReference>
<keyword evidence="3" id="KW-1185">Reference proteome</keyword>
<dbReference type="InterPro" id="IPR014875">
    <property type="entry name" value="Mor_transcription_activator"/>
</dbReference>
<dbReference type="InterPro" id="IPR052411">
    <property type="entry name" value="c-mor_Regulatory_Protein"/>
</dbReference>
<evidence type="ECO:0000313" key="3">
    <source>
        <dbReference type="Proteomes" id="UP001596103"/>
    </source>
</evidence>
<sequence>MKTKSKQQKRNLELLTDLAQQVAHMLVELATVRQDVAAMIGEEVAERMALHWGGQNLYFPMGKALKLSRRDRQIYAEFNGENHSELARKFGLSLQWVYAIVKAVRQEEIERRQSKLFDAGDDV</sequence>
<dbReference type="RefSeq" id="WP_377715267.1">
    <property type="nucleotide sequence ID" value="NZ_JBHSMP010000038.1"/>
</dbReference>
<dbReference type="EMBL" id="JBHSMP010000038">
    <property type="protein sequence ID" value="MFC5431777.1"/>
    <property type="molecule type" value="Genomic_DNA"/>
</dbReference>
<feature type="domain" description="Mor transcription activator" evidence="1">
    <location>
        <begin position="10"/>
        <end position="116"/>
    </location>
</feature>
<comment type="caution">
    <text evidence="2">The sequence shown here is derived from an EMBL/GenBank/DDBJ whole genome shotgun (WGS) entry which is preliminary data.</text>
</comment>
<dbReference type="Pfam" id="PF08765">
    <property type="entry name" value="Mor"/>
    <property type="match status" value="1"/>
</dbReference>
<gene>
    <name evidence="2" type="ORF">ACFPTO_23720</name>
</gene>
<dbReference type="SUPFAM" id="SSF46689">
    <property type="entry name" value="Homeodomain-like"/>
    <property type="match status" value="1"/>
</dbReference>
<organism evidence="2 3">
    <name type="scientific">Paraburkholderia denitrificans</name>
    <dbReference type="NCBI Taxonomy" id="694025"/>
    <lineage>
        <taxon>Bacteria</taxon>
        <taxon>Pseudomonadati</taxon>
        <taxon>Pseudomonadota</taxon>
        <taxon>Betaproteobacteria</taxon>
        <taxon>Burkholderiales</taxon>
        <taxon>Burkholderiaceae</taxon>
        <taxon>Paraburkholderia</taxon>
    </lineage>
</organism>
<accession>A0ABW0JEZ9</accession>
<reference evidence="3" key="1">
    <citation type="journal article" date="2019" name="Int. J. Syst. Evol. Microbiol.">
        <title>The Global Catalogue of Microorganisms (GCM) 10K type strain sequencing project: providing services to taxonomists for standard genome sequencing and annotation.</title>
        <authorList>
            <consortium name="The Broad Institute Genomics Platform"/>
            <consortium name="The Broad Institute Genome Sequencing Center for Infectious Disease"/>
            <person name="Wu L."/>
            <person name="Ma J."/>
        </authorList>
    </citation>
    <scope>NUCLEOTIDE SEQUENCE [LARGE SCALE GENOMIC DNA]</scope>
    <source>
        <strain evidence="3">CCUG 56042</strain>
    </source>
</reference>
<evidence type="ECO:0000259" key="1">
    <source>
        <dbReference type="Pfam" id="PF08765"/>
    </source>
</evidence>
<dbReference type="Gene3D" id="1.10.10.60">
    <property type="entry name" value="Homeodomain-like"/>
    <property type="match status" value="1"/>
</dbReference>
<dbReference type="InterPro" id="IPR009057">
    <property type="entry name" value="Homeodomain-like_sf"/>
</dbReference>
<name>A0ABW0JEZ9_9BURK</name>
<proteinExistence type="predicted"/>
<dbReference type="PANTHER" id="PTHR37812:SF1">
    <property type="entry name" value="MU-LIKE PROPHAGE FLUMU PROTEIN C"/>
    <property type="match status" value="1"/>
</dbReference>
<dbReference type="PANTHER" id="PTHR37812">
    <property type="entry name" value="MU-LIKE PROPHAGE FLUMU PROTEIN C"/>
    <property type="match status" value="1"/>
</dbReference>